<dbReference type="EMBL" id="QNRH01000001">
    <property type="protein sequence ID" value="RBO98859.1"/>
    <property type="molecule type" value="Genomic_DNA"/>
</dbReference>
<gene>
    <name evidence="4" type="ORF">DFR47_101460</name>
</gene>
<keyword evidence="1 4" id="KW-0808">Transferase</keyword>
<dbReference type="SUPFAM" id="SSF55729">
    <property type="entry name" value="Acyl-CoA N-acyltransferases (Nat)"/>
    <property type="match status" value="1"/>
</dbReference>
<dbReference type="AlphaFoldDB" id="A0A366EAQ7"/>
<comment type="caution">
    <text evidence="4">The sequence shown here is derived from an EMBL/GenBank/DDBJ whole genome shotgun (WGS) entry which is preliminary data.</text>
</comment>
<protein>
    <submittedName>
        <fullName evidence="4">N-acetylglutamate synthase-like GNAT family acetyltransferase</fullName>
    </submittedName>
</protein>
<keyword evidence="5" id="KW-1185">Reference proteome</keyword>
<evidence type="ECO:0000256" key="2">
    <source>
        <dbReference type="ARBA" id="ARBA00023315"/>
    </source>
</evidence>
<organism evidence="4 5">
    <name type="scientific">Pseudochrobactrum asaccharolyticum</name>
    <dbReference type="NCBI Taxonomy" id="354351"/>
    <lineage>
        <taxon>Bacteria</taxon>
        <taxon>Pseudomonadati</taxon>
        <taxon>Pseudomonadota</taxon>
        <taxon>Alphaproteobacteria</taxon>
        <taxon>Hyphomicrobiales</taxon>
        <taxon>Brucellaceae</taxon>
        <taxon>Pseudochrobactrum</taxon>
    </lineage>
</organism>
<reference evidence="4 5" key="1">
    <citation type="submission" date="2018-06" db="EMBL/GenBank/DDBJ databases">
        <title>Genomic Encyclopedia of Type Strains, Phase IV (KMG-IV): sequencing the most valuable type-strain genomes for metagenomic binning, comparative biology and taxonomic classification.</title>
        <authorList>
            <person name="Goeker M."/>
        </authorList>
    </citation>
    <scope>NUCLEOTIDE SEQUENCE [LARGE SCALE GENOMIC DNA]</scope>
    <source>
        <strain evidence="4 5">DSM 25619</strain>
    </source>
</reference>
<dbReference type="InterPro" id="IPR050832">
    <property type="entry name" value="Bact_Acetyltransf"/>
</dbReference>
<dbReference type="PANTHER" id="PTHR43877">
    <property type="entry name" value="AMINOALKYLPHOSPHONATE N-ACETYLTRANSFERASE-RELATED-RELATED"/>
    <property type="match status" value="1"/>
</dbReference>
<dbReference type="CDD" id="cd04301">
    <property type="entry name" value="NAT_SF"/>
    <property type="match status" value="1"/>
</dbReference>
<dbReference type="Gene3D" id="3.40.630.30">
    <property type="match status" value="1"/>
</dbReference>
<evidence type="ECO:0000259" key="3">
    <source>
        <dbReference type="PROSITE" id="PS51186"/>
    </source>
</evidence>
<dbReference type="Pfam" id="PF00583">
    <property type="entry name" value="Acetyltransf_1"/>
    <property type="match status" value="1"/>
</dbReference>
<proteinExistence type="predicted"/>
<evidence type="ECO:0000256" key="1">
    <source>
        <dbReference type="ARBA" id="ARBA00022679"/>
    </source>
</evidence>
<dbReference type="RefSeq" id="WP_113942773.1">
    <property type="nucleotide sequence ID" value="NZ_JBHEEG010000003.1"/>
</dbReference>
<feature type="domain" description="N-acetyltransferase" evidence="3">
    <location>
        <begin position="1"/>
        <end position="148"/>
    </location>
</feature>
<dbReference type="PROSITE" id="PS51186">
    <property type="entry name" value="GNAT"/>
    <property type="match status" value="1"/>
</dbReference>
<dbReference type="InterPro" id="IPR000182">
    <property type="entry name" value="GNAT_dom"/>
</dbReference>
<dbReference type="Proteomes" id="UP000252893">
    <property type="component" value="Unassembled WGS sequence"/>
</dbReference>
<evidence type="ECO:0000313" key="4">
    <source>
        <dbReference type="EMBL" id="RBO98859.1"/>
    </source>
</evidence>
<accession>A0A366EAQ7</accession>
<dbReference type="GO" id="GO:0016747">
    <property type="term" value="F:acyltransferase activity, transferring groups other than amino-acyl groups"/>
    <property type="evidence" value="ECO:0007669"/>
    <property type="project" value="InterPro"/>
</dbReference>
<keyword evidence="2" id="KW-0012">Acyltransferase</keyword>
<evidence type="ECO:0000313" key="5">
    <source>
        <dbReference type="Proteomes" id="UP000252893"/>
    </source>
</evidence>
<dbReference type="OrthoDB" id="7595389at2"/>
<dbReference type="InterPro" id="IPR016181">
    <property type="entry name" value="Acyl_CoA_acyltransferase"/>
</dbReference>
<sequence length="148" mass="16662">MLVRTLTESDMPHLQKLYRYLDADNTEIPLNEALQRWEMLKGYPHSDIFVACKDEVPVASCSLIVIPNLTRIGAPYALIENVVTHPDHRKQGLGTAVLHAAVERAWQAGCYKVMLMTGSKQASTLKFYQDAGFEQSKTGFQIRRPQAT</sequence>
<name>A0A366EAQ7_9HYPH</name>